<dbReference type="PANTHER" id="PTHR43809:SF1">
    <property type="entry name" value="NITRITE REDUCTASE (NADH) LARGE SUBUNIT"/>
    <property type="match status" value="1"/>
</dbReference>
<keyword evidence="13" id="KW-0411">Iron-sulfur</keyword>
<dbReference type="SUPFAM" id="SSF51905">
    <property type="entry name" value="FAD/NAD(P)-binding domain"/>
    <property type="match status" value="2"/>
</dbReference>
<dbReference type="InterPro" id="IPR007419">
    <property type="entry name" value="BFD-like_2Fe2S-bd_dom"/>
</dbReference>
<dbReference type="PRINTS" id="PR00368">
    <property type="entry name" value="FADPNR"/>
</dbReference>
<gene>
    <name evidence="22" type="primary">nirB</name>
    <name evidence="22" type="ORF">ACFOZ8_10715</name>
</gene>
<comment type="cofactor">
    <cofactor evidence="15">
        <name>[2Fe-2S] cluster</name>
        <dbReference type="ChEBI" id="CHEBI:190135"/>
    </cofactor>
</comment>
<comment type="pathway">
    <text evidence="4">Nitrogen metabolism; nitrate reduction (assimilation).</text>
</comment>
<dbReference type="CDD" id="cd19944">
    <property type="entry name" value="NirB_Fer2_BFD-like_2"/>
    <property type="match status" value="1"/>
</dbReference>
<dbReference type="InterPro" id="IPR045854">
    <property type="entry name" value="NO2/SO3_Rdtase_4Fe4S_sf"/>
</dbReference>
<dbReference type="SUPFAM" id="SSF56014">
    <property type="entry name" value="Nitrite and sulphite reductase 4Fe-4S domain-like"/>
    <property type="match status" value="1"/>
</dbReference>
<protein>
    <submittedName>
        <fullName evidence="22">Nitrite reductase large subunit NirB</fullName>
    </submittedName>
</protein>
<evidence type="ECO:0000256" key="3">
    <source>
        <dbReference type="ARBA" id="ARBA00001974"/>
    </source>
</evidence>
<evidence type="ECO:0000256" key="7">
    <source>
        <dbReference type="ARBA" id="ARBA00022630"/>
    </source>
</evidence>
<keyword evidence="6" id="KW-0349">Heme</keyword>
<dbReference type="InterPro" id="IPR052034">
    <property type="entry name" value="NasD-like"/>
</dbReference>
<dbReference type="InterPro" id="IPR023753">
    <property type="entry name" value="FAD/NAD-binding_dom"/>
</dbReference>
<feature type="domain" description="BFD-like [2Fe-2S]-binding" evidence="19">
    <location>
        <begin position="415"/>
        <end position="463"/>
    </location>
</feature>
<dbReference type="CDD" id="cd19943">
    <property type="entry name" value="NirB_Fer2_BFD-like_1"/>
    <property type="match status" value="1"/>
</dbReference>
<evidence type="ECO:0000256" key="8">
    <source>
        <dbReference type="ARBA" id="ARBA00022714"/>
    </source>
</evidence>
<dbReference type="Gene3D" id="3.30.413.10">
    <property type="entry name" value="Sulfite Reductase Hemoprotein, domain 1"/>
    <property type="match status" value="1"/>
</dbReference>
<dbReference type="InterPro" id="IPR017121">
    <property type="entry name" value="Nitrite_Rdtase_lsu"/>
</dbReference>
<evidence type="ECO:0000256" key="14">
    <source>
        <dbReference type="ARBA" id="ARBA00023063"/>
    </source>
</evidence>
<dbReference type="PRINTS" id="PR00411">
    <property type="entry name" value="PNDRDTASEI"/>
</dbReference>
<evidence type="ECO:0000256" key="11">
    <source>
        <dbReference type="ARBA" id="ARBA00023002"/>
    </source>
</evidence>
<feature type="domain" description="BFD-like [2Fe-2S]-binding" evidence="19">
    <location>
        <begin position="479"/>
        <end position="527"/>
    </location>
</feature>
<evidence type="ECO:0000256" key="13">
    <source>
        <dbReference type="ARBA" id="ARBA00023014"/>
    </source>
</evidence>
<evidence type="ECO:0000256" key="12">
    <source>
        <dbReference type="ARBA" id="ARBA00023004"/>
    </source>
</evidence>
<dbReference type="Gene3D" id="3.30.390.30">
    <property type="match status" value="1"/>
</dbReference>
<evidence type="ECO:0000259" key="18">
    <source>
        <dbReference type="Pfam" id="PF03460"/>
    </source>
</evidence>
<evidence type="ECO:0000256" key="15">
    <source>
        <dbReference type="ARBA" id="ARBA00034078"/>
    </source>
</evidence>
<dbReference type="InterPro" id="IPR005117">
    <property type="entry name" value="NiRdtase/SiRdtase_haem-b_fer"/>
</dbReference>
<comment type="cofactor">
    <cofactor evidence="3 16">
        <name>FAD</name>
        <dbReference type="ChEBI" id="CHEBI:57692"/>
    </cofactor>
</comment>
<dbReference type="InterPro" id="IPR041854">
    <property type="entry name" value="BFD-like_2Fe2S-bd_dom_sf"/>
</dbReference>
<dbReference type="Gene3D" id="3.50.50.60">
    <property type="entry name" value="FAD/NAD(P)-binding domain"/>
    <property type="match status" value="2"/>
</dbReference>
<dbReference type="Pfam" id="PF03460">
    <property type="entry name" value="NIR_SIR_ferr"/>
    <property type="match status" value="1"/>
</dbReference>
<keyword evidence="7 16" id="KW-0285">Flavoprotein</keyword>
<keyword evidence="9" id="KW-0479">Metal-binding</keyword>
<dbReference type="EMBL" id="JBHSAM010000021">
    <property type="protein sequence ID" value="MFC4100133.1"/>
    <property type="molecule type" value="Genomic_DNA"/>
</dbReference>
<keyword evidence="12" id="KW-0408">Iron</keyword>
<evidence type="ECO:0000256" key="5">
    <source>
        <dbReference type="ARBA" id="ARBA00010429"/>
    </source>
</evidence>
<dbReference type="RefSeq" id="WP_377718808.1">
    <property type="nucleotide sequence ID" value="NZ_JBHSAM010000021.1"/>
</dbReference>
<dbReference type="Pfam" id="PF18267">
    <property type="entry name" value="Rubredoxin_C"/>
    <property type="match status" value="1"/>
</dbReference>
<dbReference type="InterPro" id="IPR016156">
    <property type="entry name" value="FAD/NAD-linked_Rdtase_dimer_sf"/>
</dbReference>
<dbReference type="NCBIfam" id="TIGR02374">
    <property type="entry name" value="nitri_red_nirB"/>
    <property type="match status" value="1"/>
</dbReference>
<keyword evidence="10 16" id="KW-0274">FAD</keyword>
<dbReference type="Gene3D" id="1.10.10.1100">
    <property type="entry name" value="BFD-like [2Fe-2S]-binding domain"/>
    <property type="match status" value="1"/>
</dbReference>
<keyword evidence="23" id="KW-1185">Reference proteome</keyword>
<dbReference type="Pfam" id="PF01077">
    <property type="entry name" value="NIR_SIR"/>
    <property type="match status" value="1"/>
</dbReference>
<reference evidence="23" key="1">
    <citation type="journal article" date="2019" name="Int. J. Syst. Evol. Microbiol.">
        <title>The Global Catalogue of Microorganisms (GCM) 10K type strain sequencing project: providing services to taxonomists for standard genome sequencing and annotation.</title>
        <authorList>
            <consortium name="The Broad Institute Genomics Platform"/>
            <consortium name="The Broad Institute Genome Sequencing Center for Infectious Disease"/>
            <person name="Wu L."/>
            <person name="Ma J."/>
        </authorList>
    </citation>
    <scope>NUCLEOTIDE SEQUENCE [LARGE SCALE GENOMIC DNA]</scope>
    <source>
        <strain evidence="23">IBRC-M 10987</strain>
    </source>
</reference>
<feature type="domain" description="NADH-rubredoxin oxidoreductase C-terminal" evidence="21">
    <location>
        <begin position="318"/>
        <end position="384"/>
    </location>
</feature>
<evidence type="ECO:0000256" key="10">
    <source>
        <dbReference type="ARBA" id="ARBA00022827"/>
    </source>
</evidence>
<proteinExistence type="inferred from homology"/>
<feature type="domain" description="Nitrite/sulphite reductase 4Fe-4S" evidence="17">
    <location>
        <begin position="641"/>
        <end position="769"/>
    </location>
</feature>
<organism evidence="22 23">
    <name type="scientific">Paenibacillus xanthanilyticus</name>
    <dbReference type="NCBI Taxonomy" id="1783531"/>
    <lineage>
        <taxon>Bacteria</taxon>
        <taxon>Bacillati</taxon>
        <taxon>Bacillota</taxon>
        <taxon>Bacilli</taxon>
        <taxon>Bacillales</taxon>
        <taxon>Paenibacillaceae</taxon>
        <taxon>Paenibacillus</taxon>
    </lineage>
</organism>
<evidence type="ECO:0000256" key="4">
    <source>
        <dbReference type="ARBA" id="ARBA00005096"/>
    </source>
</evidence>
<feature type="domain" description="Nitrite/Sulfite reductase ferredoxin-like" evidence="18">
    <location>
        <begin position="567"/>
        <end position="627"/>
    </location>
</feature>
<accession>A0ABV8K2I4</accession>
<comment type="caution">
    <text evidence="22">The sequence shown here is derived from an EMBL/GenBank/DDBJ whole genome shotgun (WGS) entry which is preliminary data.</text>
</comment>
<comment type="cofactor">
    <cofactor evidence="2">
        <name>[4Fe-4S] cluster</name>
        <dbReference type="ChEBI" id="CHEBI:49883"/>
    </cofactor>
</comment>
<evidence type="ECO:0000256" key="1">
    <source>
        <dbReference type="ARBA" id="ARBA00001929"/>
    </source>
</evidence>
<dbReference type="InterPro" id="IPR012744">
    <property type="entry name" value="Nitri_red_NirB"/>
</dbReference>
<dbReference type="InterPro" id="IPR041575">
    <property type="entry name" value="Rubredoxin_C"/>
</dbReference>
<evidence type="ECO:0000256" key="9">
    <source>
        <dbReference type="ARBA" id="ARBA00022723"/>
    </source>
</evidence>
<dbReference type="InterPro" id="IPR036136">
    <property type="entry name" value="Nit/Sulf_reduc_fer-like_dom_sf"/>
</dbReference>
<evidence type="ECO:0000259" key="19">
    <source>
        <dbReference type="Pfam" id="PF04324"/>
    </source>
</evidence>
<dbReference type="PIRSF" id="PIRSF037149">
    <property type="entry name" value="NirB"/>
    <property type="match status" value="1"/>
</dbReference>
<evidence type="ECO:0000313" key="23">
    <source>
        <dbReference type="Proteomes" id="UP001595715"/>
    </source>
</evidence>
<name>A0ABV8K2I4_9BACL</name>
<comment type="cofactor">
    <cofactor evidence="1">
        <name>siroheme</name>
        <dbReference type="ChEBI" id="CHEBI:60052"/>
    </cofactor>
</comment>
<evidence type="ECO:0000259" key="17">
    <source>
        <dbReference type="Pfam" id="PF01077"/>
    </source>
</evidence>
<evidence type="ECO:0000313" key="22">
    <source>
        <dbReference type="EMBL" id="MFC4100133.1"/>
    </source>
</evidence>
<feature type="domain" description="FAD/NAD(P)-binding" evidence="20">
    <location>
        <begin position="5"/>
        <end position="282"/>
    </location>
</feature>
<keyword evidence="11" id="KW-0560">Oxidoreductase</keyword>
<evidence type="ECO:0000256" key="2">
    <source>
        <dbReference type="ARBA" id="ARBA00001966"/>
    </source>
</evidence>
<keyword evidence="8" id="KW-0001">2Fe-2S</keyword>
<evidence type="ECO:0000259" key="20">
    <source>
        <dbReference type="Pfam" id="PF07992"/>
    </source>
</evidence>
<dbReference type="PANTHER" id="PTHR43809">
    <property type="entry name" value="NITRITE REDUCTASE (NADH) LARGE SUBUNIT"/>
    <property type="match status" value="1"/>
</dbReference>
<dbReference type="SUPFAM" id="SSF55124">
    <property type="entry name" value="Nitrite/Sulfite reductase N-terminal domain-like"/>
    <property type="match status" value="1"/>
</dbReference>
<dbReference type="Pfam" id="PF07992">
    <property type="entry name" value="Pyr_redox_2"/>
    <property type="match status" value="1"/>
</dbReference>
<dbReference type="Proteomes" id="UP001595715">
    <property type="component" value="Unassembled WGS sequence"/>
</dbReference>
<keyword evidence="14 16" id="KW-0534">Nitrate assimilation</keyword>
<evidence type="ECO:0000259" key="21">
    <source>
        <dbReference type="Pfam" id="PF18267"/>
    </source>
</evidence>
<evidence type="ECO:0000256" key="16">
    <source>
        <dbReference type="PIRNR" id="PIRNR037149"/>
    </source>
</evidence>
<comment type="similarity">
    <text evidence="5">Belongs to the nitrite and sulfite reductase 4Fe-4S domain family.</text>
</comment>
<evidence type="ECO:0000256" key="6">
    <source>
        <dbReference type="ARBA" id="ARBA00022617"/>
    </source>
</evidence>
<dbReference type="Pfam" id="PF04324">
    <property type="entry name" value="Fer2_BFD"/>
    <property type="match status" value="2"/>
</dbReference>
<dbReference type="InterPro" id="IPR036188">
    <property type="entry name" value="FAD/NAD-bd_sf"/>
</dbReference>
<dbReference type="InterPro" id="IPR006067">
    <property type="entry name" value="NO2/SO3_Rdtase_4Fe4S_dom"/>
</dbReference>
<sequence length="801" mass="85023">MEKKKLVVIGNGMAGVRCVEEILKQDPDKFEITIFGGEPHPNYNRIMLSKVLQGDTQIADITINDWQWYKDHGIRLYAGDPVVRIDIAQRQVWSQGGVRVPYDKLILATGSLPFMLPLPGSELPGVTAFRDIKDCNTMMEASKKYRRAAVIGGGLLGLEAARGLLNLGMEVDVIHINEYLMERQLDRESAIMLRAELEKQGMRFLLAKHTERIIGKKRVEGLLFKDGTKIAVDLVVVAVGVRPNVRLAADSGIEIDRAILVNDYMQTNVPDVYAVGECAEHRGMVYGMVSPLYEQGKVLAAHLCGVQTPGYAGSILASHLKVSGVDVFSAGEIRESEIDASLKVVNGIKGTYKRVMVRGGKVVGAVLFGDSAEGNKLLGHIKQGADSSVLEQDGAGPSGGSDDELVCAMSDKETVCSCNGVSKGAIVSAIREEGLETFEEVRSCTKASSSCGGCKPLVSAILAYTLANEPEPEPAKVTVCGCTSLSHEELRAAVTQGGYADARTAMQALGWQSADGCRACRPAVRYYAGLAASLAASAEGTAEAAAAASVSAAEAKAVEPSIVLLADGTCAVTPRLYGGVATGDQLRRIAEVAERFGIPQVKLGVSGGIELRGVDPLRLTEVKAALGMQETSARYGKPVSPVATCGAPRYDDGAVRDSVALGERLERLLEPMQLPAEFAAAVSASPLHQAGTLTADLGLAAAPAGWEIYVGGSRVKELKRAELLGVADGEETALEIAAAFTQWYREEAEYGQRVWQWIEQVGIVQLREGLFDPVRRADLLGRCPSGASGGILAGTAGRGIG</sequence>